<evidence type="ECO:0000313" key="3">
    <source>
        <dbReference type="Proteomes" id="UP000587211"/>
    </source>
</evidence>
<dbReference type="RefSeq" id="WP_179422858.1">
    <property type="nucleotide sequence ID" value="NZ_BAAAMP010000002.1"/>
</dbReference>
<accession>A0A8I0FUY1</accession>
<comment type="caution">
    <text evidence="1">The sequence shown here is derived from an EMBL/GenBank/DDBJ whole genome shotgun (WGS) entry which is preliminary data.</text>
</comment>
<sequence>MVKIQDLLHRRTDLSTFLVHLSRDGGPGHSARENLISILAAGQITAGNPLGPARELEPVLEGTGVTQRVVCLTETPLEHVWMMLEQIEGRQVQFAPYGLATTKVAARVAGANPVWYTDMTKYGRTWPLSYMNDLVEQACARATVDGELRPTLLANEPFLRIAPYFETMGPTNGPGLNKEFWWEREWRMVGDYHLGNPKRWMALLAPEADHESLRADIAEIDADPGWAKRPILDPYWGLERMLAELAEVNPDYIGPFTSR</sequence>
<dbReference type="AlphaFoldDB" id="A0A8I0FUY1"/>
<evidence type="ECO:0000313" key="2">
    <source>
        <dbReference type="EMBL" id="NYI36862.1"/>
    </source>
</evidence>
<evidence type="ECO:0000313" key="1">
    <source>
        <dbReference type="EMBL" id="MBD1269230.1"/>
    </source>
</evidence>
<reference evidence="1" key="2">
    <citation type="submission" date="2020-09" db="EMBL/GenBank/DDBJ databases">
        <title>Novel species in genus Aeromicrobium.</title>
        <authorList>
            <person name="Zhang G."/>
        </authorList>
    </citation>
    <scope>NUCLEOTIDE SEQUENCE</scope>
    <source>
        <strain evidence="1">SSW1-57</strain>
    </source>
</reference>
<dbReference type="Proteomes" id="UP000587211">
    <property type="component" value="Unassembled WGS sequence"/>
</dbReference>
<dbReference type="EMBL" id="JACBZN010000001">
    <property type="protein sequence ID" value="NYI36862.1"/>
    <property type="molecule type" value="Genomic_DNA"/>
</dbReference>
<keyword evidence="3" id="KW-1185">Reference proteome</keyword>
<organism evidence="1 4">
    <name type="scientific">Aeromicrobium tamlense</name>
    <dbReference type="NCBI Taxonomy" id="375541"/>
    <lineage>
        <taxon>Bacteria</taxon>
        <taxon>Bacillati</taxon>
        <taxon>Actinomycetota</taxon>
        <taxon>Actinomycetes</taxon>
        <taxon>Propionibacteriales</taxon>
        <taxon>Nocardioidaceae</taxon>
        <taxon>Aeromicrobium</taxon>
    </lineage>
</organism>
<dbReference type="EMBL" id="JACWMT010000001">
    <property type="protein sequence ID" value="MBD1269230.1"/>
    <property type="molecule type" value="Genomic_DNA"/>
</dbReference>
<dbReference type="Proteomes" id="UP000659061">
    <property type="component" value="Unassembled WGS sequence"/>
</dbReference>
<evidence type="ECO:0000313" key="4">
    <source>
        <dbReference type="Proteomes" id="UP000659061"/>
    </source>
</evidence>
<protein>
    <submittedName>
        <fullName evidence="1">Uncharacterized protein</fullName>
    </submittedName>
</protein>
<gene>
    <name evidence="2" type="ORF">BJ975_000237</name>
    <name evidence="1" type="ORF">IDH50_03195</name>
</gene>
<reference evidence="2 3" key="1">
    <citation type="submission" date="2020-07" db="EMBL/GenBank/DDBJ databases">
        <title>Sequencing the genomes of 1000 actinobacteria strains.</title>
        <authorList>
            <person name="Klenk H.-P."/>
        </authorList>
    </citation>
    <scope>NUCLEOTIDE SEQUENCE [LARGE SCALE GENOMIC DNA]</scope>
    <source>
        <strain evidence="2 3">DSM 19087</strain>
    </source>
</reference>
<proteinExistence type="predicted"/>
<name>A0A8I0FUY1_9ACTN</name>